<dbReference type="EMBL" id="AM746676">
    <property type="protein sequence ID" value="CAN96547.1"/>
    <property type="molecule type" value="Genomic_DNA"/>
</dbReference>
<feature type="transmembrane region" description="Helical" evidence="2">
    <location>
        <begin position="433"/>
        <end position="451"/>
    </location>
</feature>
<reference evidence="3 4" key="1">
    <citation type="journal article" date="2007" name="Nat. Biotechnol.">
        <title>Complete genome sequence of the myxobacterium Sorangium cellulosum.</title>
        <authorList>
            <person name="Schneiker S."/>
            <person name="Perlova O."/>
            <person name="Kaiser O."/>
            <person name="Gerth K."/>
            <person name="Alici A."/>
            <person name="Altmeyer M.O."/>
            <person name="Bartels D."/>
            <person name="Bekel T."/>
            <person name="Beyer S."/>
            <person name="Bode E."/>
            <person name="Bode H.B."/>
            <person name="Bolten C.J."/>
            <person name="Choudhuri J.V."/>
            <person name="Doss S."/>
            <person name="Elnakady Y.A."/>
            <person name="Frank B."/>
            <person name="Gaigalat L."/>
            <person name="Goesmann A."/>
            <person name="Groeger C."/>
            <person name="Gross F."/>
            <person name="Jelsbak L."/>
            <person name="Jelsbak L."/>
            <person name="Kalinowski J."/>
            <person name="Kegler C."/>
            <person name="Knauber T."/>
            <person name="Konietzny S."/>
            <person name="Kopp M."/>
            <person name="Krause L."/>
            <person name="Krug D."/>
            <person name="Linke B."/>
            <person name="Mahmud T."/>
            <person name="Martinez-Arias R."/>
            <person name="McHardy A.C."/>
            <person name="Merai M."/>
            <person name="Meyer F."/>
            <person name="Mormann S."/>
            <person name="Munoz-Dorado J."/>
            <person name="Perez J."/>
            <person name="Pradella S."/>
            <person name="Rachid S."/>
            <person name="Raddatz G."/>
            <person name="Rosenau F."/>
            <person name="Rueckert C."/>
            <person name="Sasse F."/>
            <person name="Scharfe M."/>
            <person name="Schuster S.C."/>
            <person name="Suen G."/>
            <person name="Treuner-Lange A."/>
            <person name="Velicer G.J."/>
            <person name="Vorholter F.-J."/>
            <person name="Weissman K.J."/>
            <person name="Welch R.D."/>
            <person name="Wenzel S.C."/>
            <person name="Whitworth D.E."/>
            <person name="Wilhelm S."/>
            <person name="Wittmann C."/>
            <person name="Bloecker H."/>
            <person name="Puehler A."/>
            <person name="Mueller R."/>
        </authorList>
    </citation>
    <scope>NUCLEOTIDE SEQUENCE [LARGE SCALE GENOMIC DNA]</scope>
    <source>
        <strain evidence="4">So ce56</strain>
    </source>
</reference>
<dbReference type="HOGENOM" id="CLU_521667_0_0_7"/>
<evidence type="ECO:0000256" key="1">
    <source>
        <dbReference type="SAM" id="MobiDB-lite"/>
    </source>
</evidence>
<sequence length="522" mass="58369">MLPAEPLDEAPLTAGEAPIGQRSTLFLIVSYRHPDSEQGAFDLEAFERRLLAEGNFRPKRIDDPTLLPHLNVQVQAGRLLRAYEPTATLGNLFDPRARWVFERPPKPQRAAAPASADEADGDESRAPVQKKPSERGRDPGMPFKVVVPPRLYVIETGHVFVVLGVRPTTLTLGAFQDFYTAVVRRGYNHLLPERMPRRKAGRDGETRPHPLVAMAEKAAIKGTTLRDWLTLLVPGLPVEAPIGSWPNPMAVNVLFTEAMPGPADRYRLRLSHGSDQPIEPSQEDCRIEGHKAMWEPSARELCLFSPIGVTWLLWPLDPPGQLGQFDMAVLERYVYKWILVEHERLFLLNLSSQCARLSTRPDARVFGRMRLSLLQYTARFSVGHISSEERHDRFYCGLRAALDIGGLFDEVKAEITEIDEYLSDRRAELLNQVLAFLTLVLTPVGLVIGIFERGTLPAFDFELARLAMPGAWPLWRACLFHGPLWLLVLSAVAGTLGFVRLLGIGTLRSLVARVLRGRGADD</sequence>
<organism evidence="3 4">
    <name type="scientific">Sorangium cellulosum (strain So ce56)</name>
    <name type="common">Polyangium cellulosum (strain So ce56)</name>
    <dbReference type="NCBI Taxonomy" id="448385"/>
    <lineage>
        <taxon>Bacteria</taxon>
        <taxon>Pseudomonadati</taxon>
        <taxon>Myxococcota</taxon>
        <taxon>Polyangia</taxon>
        <taxon>Polyangiales</taxon>
        <taxon>Polyangiaceae</taxon>
        <taxon>Sorangium</taxon>
    </lineage>
</organism>
<gene>
    <name evidence="3" type="ordered locus">sce6380</name>
</gene>
<dbReference type="BioCyc" id="SCEL448385:SCE_RS32710-MONOMER"/>
<evidence type="ECO:0000313" key="4">
    <source>
        <dbReference type="Proteomes" id="UP000002139"/>
    </source>
</evidence>
<keyword evidence="2" id="KW-0812">Transmembrane</keyword>
<dbReference type="AlphaFoldDB" id="A9GK83"/>
<dbReference type="OrthoDB" id="5482098at2"/>
<protein>
    <submittedName>
        <fullName evidence="3">Membrane protein</fullName>
    </submittedName>
</protein>
<evidence type="ECO:0000256" key="2">
    <source>
        <dbReference type="SAM" id="Phobius"/>
    </source>
</evidence>
<proteinExistence type="predicted"/>
<feature type="region of interest" description="Disordered" evidence="1">
    <location>
        <begin position="103"/>
        <end position="142"/>
    </location>
</feature>
<evidence type="ECO:0000313" key="3">
    <source>
        <dbReference type="EMBL" id="CAN96547.1"/>
    </source>
</evidence>
<dbReference type="RefSeq" id="WP_012238996.1">
    <property type="nucleotide sequence ID" value="NC_010162.1"/>
</dbReference>
<dbReference type="Proteomes" id="UP000002139">
    <property type="component" value="Chromosome"/>
</dbReference>
<dbReference type="KEGG" id="scl:sce6380"/>
<name>A9GK83_SORC5</name>
<keyword evidence="2" id="KW-1133">Transmembrane helix</keyword>
<feature type="transmembrane region" description="Helical" evidence="2">
    <location>
        <begin position="484"/>
        <end position="503"/>
    </location>
</feature>
<accession>A9GK83</accession>
<keyword evidence="2" id="KW-0472">Membrane</keyword>
<keyword evidence="4" id="KW-1185">Reference proteome</keyword>